<evidence type="ECO:0000256" key="1">
    <source>
        <dbReference type="SAM" id="SignalP"/>
    </source>
</evidence>
<accession>A0A847RZC0</accession>
<feature type="chain" id="PRO_5032835937" evidence="1">
    <location>
        <begin position="22"/>
        <end position="139"/>
    </location>
</feature>
<comment type="caution">
    <text evidence="2">The sequence shown here is derived from an EMBL/GenBank/DDBJ whole genome shotgun (WGS) entry which is preliminary data.</text>
</comment>
<gene>
    <name evidence="2" type="ORF">HGH92_18020</name>
</gene>
<evidence type="ECO:0000313" key="3">
    <source>
        <dbReference type="Proteomes" id="UP000570474"/>
    </source>
</evidence>
<keyword evidence="1" id="KW-0732">Signal</keyword>
<sequence length="139" mass="15768">MKRWLYLLPLLMIAAVFSSCTKTTNEVVIPNKTIFFTMTPDQWTLDNNGVYFIQFNNLPELDQNANQNDGVVVSIARQQNGGYELYELLPEVFNNESYNVIHTTGKLVVELRGPNNTVAQKPNVTMKFKIVIIPSNNVS</sequence>
<name>A0A847RZC0_9BACT</name>
<dbReference type="AlphaFoldDB" id="A0A847RZC0"/>
<dbReference type="RefSeq" id="WP_168872149.1">
    <property type="nucleotide sequence ID" value="NZ_JABAIA010000002.1"/>
</dbReference>
<dbReference type="PROSITE" id="PS51257">
    <property type="entry name" value="PROKAR_LIPOPROTEIN"/>
    <property type="match status" value="1"/>
</dbReference>
<reference evidence="2 3" key="1">
    <citation type="submission" date="2020-04" db="EMBL/GenBank/DDBJ databases">
        <authorList>
            <person name="Yin C."/>
        </authorList>
    </citation>
    <scope>NUCLEOTIDE SEQUENCE [LARGE SCALE GENOMIC DNA]</scope>
    <source>
        <strain evidence="2 3">Ae27</strain>
    </source>
</reference>
<dbReference type="EMBL" id="JABAIA010000002">
    <property type="protein sequence ID" value="NLR66208.1"/>
    <property type="molecule type" value="Genomic_DNA"/>
</dbReference>
<protein>
    <submittedName>
        <fullName evidence="2">Uncharacterized protein</fullName>
    </submittedName>
</protein>
<evidence type="ECO:0000313" key="2">
    <source>
        <dbReference type="EMBL" id="NLR66208.1"/>
    </source>
</evidence>
<keyword evidence="3" id="KW-1185">Reference proteome</keyword>
<organism evidence="2 3">
    <name type="scientific">Chitinophaga varians</name>
    <dbReference type="NCBI Taxonomy" id="2202339"/>
    <lineage>
        <taxon>Bacteria</taxon>
        <taxon>Pseudomonadati</taxon>
        <taxon>Bacteroidota</taxon>
        <taxon>Chitinophagia</taxon>
        <taxon>Chitinophagales</taxon>
        <taxon>Chitinophagaceae</taxon>
        <taxon>Chitinophaga</taxon>
    </lineage>
</organism>
<proteinExistence type="predicted"/>
<feature type="signal peptide" evidence="1">
    <location>
        <begin position="1"/>
        <end position="21"/>
    </location>
</feature>
<dbReference type="Proteomes" id="UP000570474">
    <property type="component" value="Unassembled WGS sequence"/>
</dbReference>